<dbReference type="SUPFAM" id="SSF50729">
    <property type="entry name" value="PH domain-like"/>
    <property type="match status" value="1"/>
</dbReference>
<gene>
    <name evidence="3" type="ORF">BCR32DRAFT_298103</name>
</gene>
<evidence type="ECO:0000256" key="1">
    <source>
        <dbReference type="SAM" id="MobiDB-lite"/>
    </source>
</evidence>
<dbReference type="InterPro" id="IPR001849">
    <property type="entry name" value="PH_domain"/>
</dbReference>
<feature type="compositionally biased region" description="Low complexity" evidence="1">
    <location>
        <begin position="762"/>
        <end position="801"/>
    </location>
</feature>
<accession>A0A1Y1VUE2</accession>
<feature type="compositionally biased region" description="Basic and acidic residues" evidence="1">
    <location>
        <begin position="1398"/>
        <end position="1408"/>
    </location>
</feature>
<dbReference type="EMBL" id="MCFG01000531">
    <property type="protein sequence ID" value="ORX64364.1"/>
    <property type="molecule type" value="Genomic_DNA"/>
</dbReference>
<feature type="domain" description="PH" evidence="2">
    <location>
        <begin position="848"/>
        <end position="951"/>
    </location>
</feature>
<feature type="compositionally biased region" description="Polar residues" evidence="1">
    <location>
        <begin position="723"/>
        <end position="744"/>
    </location>
</feature>
<dbReference type="Gene3D" id="2.30.29.30">
    <property type="entry name" value="Pleckstrin-homology domain (PH domain)/Phosphotyrosine-binding domain (PTB)"/>
    <property type="match status" value="1"/>
</dbReference>
<feature type="region of interest" description="Disordered" evidence="1">
    <location>
        <begin position="1160"/>
        <end position="1179"/>
    </location>
</feature>
<evidence type="ECO:0000313" key="4">
    <source>
        <dbReference type="Proteomes" id="UP000193944"/>
    </source>
</evidence>
<feature type="compositionally biased region" description="Low complexity" evidence="1">
    <location>
        <begin position="977"/>
        <end position="989"/>
    </location>
</feature>
<dbReference type="STRING" id="1754192.A0A1Y1VUE2"/>
<feature type="region of interest" description="Disordered" evidence="1">
    <location>
        <begin position="977"/>
        <end position="1050"/>
    </location>
</feature>
<reference evidence="3 4" key="1">
    <citation type="submission" date="2016-08" db="EMBL/GenBank/DDBJ databases">
        <title>A Parts List for Fungal Cellulosomes Revealed by Comparative Genomics.</title>
        <authorList>
            <consortium name="DOE Joint Genome Institute"/>
            <person name="Haitjema C.H."/>
            <person name="Gilmore S.P."/>
            <person name="Henske J.K."/>
            <person name="Solomon K.V."/>
            <person name="De Groot R."/>
            <person name="Kuo A."/>
            <person name="Mondo S.J."/>
            <person name="Salamov A.A."/>
            <person name="Labutti K."/>
            <person name="Zhao Z."/>
            <person name="Chiniquy J."/>
            <person name="Barry K."/>
            <person name="Brewer H.M."/>
            <person name="Purvine S.O."/>
            <person name="Wright A.T."/>
            <person name="Boxma B."/>
            <person name="Van Alen T."/>
            <person name="Hackstein J.H."/>
            <person name="Baker S.E."/>
            <person name="Grigoriev I.V."/>
            <person name="O'Malley M.A."/>
        </authorList>
    </citation>
    <scope>NUCLEOTIDE SEQUENCE [LARGE SCALE GENOMIC DNA]</scope>
    <source>
        <strain evidence="3 4">S4</strain>
    </source>
</reference>
<feature type="compositionally biased region" description="Basic and acidic residues" evidence="1">
    <location>
        <begin position="745"/>
        <end position="754"/>
    </location>
</feature>
<dbReference type="OrthoDB" id="185175at2759"/>
<evidence type="ECO:0000313" key="3">
    <source>
        <dbReference type="EMBL" id="ORX64364.1"/>
    </source>
</evidence>
<dbReference type="CDD" id="cd00821">
    <property type="entry name" value="PH"/>
    <property type="match status" value="1"/>
</dbReference>
<comment type="caution">
    <text evidence="3">The sequence shown here is derived from an EMBL/GenBank/DDBJ whole genome shotgun (WGS) entry which is preliminary data.</text>
</comment>
<dbReference type="PROSITE" id="PS50003">
    <property type="entry name" value="PH_DOMAIN"/>
    <property type="match status" value="1"/>
</dbReference>
<feature type="region of interest" description="Disordered" evidence="1">
    <location>
        <begin position="1371"/>
        <end position="1417"/>
    </location>
</feature>
<reference evidence="3 4" key="2">
    <citation type="submission" date="2016-08" db="EMBL/GenBank/DDBJ databases">
        <title>Pervasive Adenine N6-methylation of Active Genes in Fungi.</title>
        <authorList>
            <consortium name="DOE Joint Genome Institute"/>
            <person name="Mondo S.J."/>
            <person name="Dannebaum R.O."/>
            <person name="Kuo R.C."/>
            <person name="Labutti K."/>
            <person name="Haridas S."/>
            <person name="Kuo A."/>
            <person name="Salamov A."/>
            <person name="Ahrendt S.R."/>
            <person name="Lipzen A."/>
            <person name="Sullivan W."/>
            <person name="Andreopoulos W.B."/>
            <person name="Clum A."/>
            <person name="Lindquist E."/>
            <person name="Daum C."/>
            <person name="Ramamoorthy G.K."/>
            <person name="Gryganskyi A."/>
            <person name="Culley D."/>
            <person name="Magnuson J.K."/>
            <person name="James T.Y."/>
            <person name="O'Malley M.A."/>
            <person name="Stajich J.E."/>
            <person name="Spatafora J.W."/>
            <person name="Visel A."/>
            <person name="Grigoriev I.V."/>
        </authorList>
    </citation>
    <scope>NUCLEOTIDE SEQUENCE [LARGE SCALE GENOMIC DNA]</scope>
    <source>
        <strain evidence="3 4">S4</strain>
    </source>
</reference>
<feature type="compositionally biased region" description="Low complexity" evidence="1">
    <location>
        <begin position="1025"/>
        <end position="1041"/>
    </location>
</feature>
<organism evidence="3 4">
    <name type="scientific">Anaeromyces robustus</name>
    <dbReference type="NCBI Taxonomy" id="1754192"/>
    <lineage>
        <taxon>Eukaryota</taxon>
        <taxon>Fungi</taxon>
        <taxon>Fungi incertae sedis</taxon>
        <taxon>Chytridiomycota</taxon>
        <taxon>Chytridiomycota incertae sedis</taxon>
        <taxon>Neocallimastigomycetes</taxon>
        <taxon>Neocallimastigales</taxon>
        <taxon>Neocallimastigaceae</taxon>
        <taxon>Anaeromyces</taxon>
    </lineage>
</organism>
<feature type="region of interest" description="Disordered" evidence="1">
    <location>
        <begin position="1460"/>
        <end position="1485"/>
    </location>
</feature>
<feature type="compositionally biased region" description="Basic residues" evidence="1">
    <location>
        <begin position="1166"/>
        <end position="1175"/>
    </location>
</feature>
<feature type="region of interest" description="Disordered" evidence="1">
    <location>
        <begin position="1109"/>
        <end position="1152"/>
    </location>
</feature>
<feature type="compositionally biased region" description="Low complexity" evidence="1">
    <location>
        <begin position="1322"/>
        <end position="1333"/>
    </location>
</feature>
<dbReference type="Proteomes" id="UP000193944">
    <property type="component" value="Unassembled WGS sequence"/>
</dbReference>
<feature type="region of interest" description="Disordered" evidence="1">
    <location>
        <begin position="1303"/>
        <end position="1350"/>
    </location>
</feature>
<keyword evidence="4" id="KW-1185">Reference proteome</keyword>
<dbReference type="Pfam" id="PF00169">
    <property type="entry name" value="PH"/>
    <property type="match status" value="1"/>
</dbReference>
<dbReference type="SMART" id="SM00233">
    <property type="entry name" value="PH"/>
    <property type="match status" value="1"/>
</dbReference>
<evidence type="ECO:0000259" key="2">
    <source>
        <dbReference type="PROSITE" id="PS50003"/>
    </source>
</evidence>
<feature type="compositionally biased region" description="Basic and acidic residues" evidence="1">
    <location>
        <begin position="802"/>
        <end position="819"/>
    </location>
</feature>
<feature type="compositionally biased region" description="Polar residues" evidence="1">
    <location>
        <begin position="990"/>
        <end position="1019"/>
    </location>
</feature>
<feature type="compositionally biased region" description="Polar residues" evidence="1">
    <location>
        <begin position="1131"/>
        <end position="1142"/>
    </location>
</feature>
<name>A0A1Y1VUE2_9FUNG</name>
<feature type="compositionally biased region" description="Low complexity" evidence="1">
    <location>
        <begin position="1113"/>
        <end position="1130"/>
    </location>
</feature>
<protein>
    <recommendedName>
        <fullName evidence="2">PH domain-containing protein</fullName>
    </recommendedName>
</protein>
<feature type="region of interest" description="Disordered" evidence="1">
    <location>
        <begin position="719"/>
        <end position="819"/>
    </location>
</feature>
<sequence length="1506" mass="170696">MEEINYNKYNNMPLEDALNNLKVQKQRLSELKEKQRYLVENDPNNEQLKNEFNKEWKAILGEISDIYALNENMNRINESSNNKASNKDKNMGMGADSYSYERDLADNPTIDDIKGFLTDYNSESNSEGESSYKRRVLRNQRKKNIQDRYFEVLSRNLQNMNVKDNYNNSPRMMNQKDDRMRYDDLDFMKKSGRFLEDYDETGKRLVNNRISKKSSIDNMDSLNDISDRSGPIIDEEMLKDLNDIKELNKAIQRSNLIDDYDELEMLKNRRMPPPPSNSGVVNPINSSPMNYEFIEKLPSNSAYMMDNFEGSSDHGFNPARTPLPSSPMSMNMNLKHHNRTKRHVDPAPMDELDDYIDVNALRSGGSNSGMINKRNKNPMLGFDMPPMPSSMLDTNYMDNRSDRVYSSPSLMSKHSITNSPNLMSGGLPSPMARPTMGTPTMQTAMNPMMNNMAPTMPNMNGMGGMSSRLNAGMGPGMGMMSNEAAMEWNQLEEELNEEDGEDELDSDIDDLFDNPKSKEYKGNKALKLLGVGAKSGAINRNKGRNPYAVKHQNISVVPKQNYIPMSGIGMGKSPYMMNESRSLDNIASLNNMNSPYSPDKSTNLTSFMSAPDKLNNLGGMNMNMNMNMNMGMGMGMNMGNGSGSVNNEGKAIKVLGIKNKKPSAINTNPMMSMDYGSGVNASFMINNNMKGFANGNSPGDLISPINKVGYEHIPVHGVGNPLSAGNNKSPFNPRSRNNFNQNENVAKRYNDPHNKSFGYDESMMSMNSNNSGGHRRSNSNSNNNNNSNNSINNNNNSNSSIDRFDFSRPRDPKNMRPEDKLDAIILPSLTVTMKQITIHELTTSTSKNILTSGYLLKRSSSLFKKWKHRYFILCSDHLYCFASNQPNEKSLLAIPITKDAVVRAHTEENKYIIIFIAVWYEFSIVQKEFYFQAINEEEMNLWVKQIKMAITVEKFKRTSLPKVPELPMSLLENLKNANTSGNTSGNISSFESYKMSNSHPNMNSLSEEATYRNSNSNDYELSIESNGNNQRNSNSNRISNGTAGNGNSLNRQKEHLSISTTNSINNPENTSLASIPSTQAKIFSNNNKYEEHRNSGLHQRINDIKMESKHDSMNSNSNLSISSSKNSFTNDTNATLKNNSPIVTPKSAEPKKEKIEYPARISSNNHKNRHKRPYKSKHDMEKYLRRKEHSSKNKRVSTENILKHLSLDDTNVNTSSSTDNNDLRFYNKDLDFSDEEDLSILMDEDFMNKSKMAENSFYIHSGDEKSFNNSIDYSISGKNNKTSDLNLNYNKVIITEISRKDSDGAERFVRPRKHHRSRSEGSNLKSFSSISSSSKKESHRHSFNSGVSDEETNLSMYQEILSSNKTNYRISHGNLTMKSNDDDNDMDDNKNRKINNNKKKDDDDYSKSEDDDDDEEEAFRRMENLKNNKPSQNFDADKKISISKSFSSFMNEFDEKIKNNETDESIENDSTIKDETNNINNSTTPTEEYFNKALTELAALSSLSKK</sequence>
<proteinExistence type="predicted"/>
<dbReference type="InterPro" id="IPR011993">
    <property type="entry name" value="PH-like_dom_sf"/>
</dbReference>